<name>A0A5B0RLX7_PUCGR</name>
<dbReference type="AlphaFoldDB" id="A0A5B0RLX7"/>
<proteinExistence type="predicted"/>
<evidence type="ECO:0000313" key="1">
    <source>
        <dbReference type="EMBL" id="KAA1125943.1"/>
    </source>
</evidence>
<organism evidence="1 2">
    <name type="scientific">Puccinia graminis f. sp. tritici</name>
    <dbReference type="NCBI Taxonomy" id="56615"/>
    <lineage>
        <taxon>Eukaryota</taxon>
        <taxon>Fungi</taxon>
        <taxon>Dikarya</taxon>
        <taxon>Basidiomycota</taxon>
        <taxon>Pucciniomycotina</taxon>
        <taxon>Pucciniomycetes</taxon>
        <taxon>Pucciniales</taxon>
        <taxon>Pucciniaceae</taxon>
        <taxon>Puccinia</taxon>
    </lineage>
</organism>
<accession>A0A5B0RLX7</accession>
<dbReference type="Proteomes" id="UP000325313">
    <property type="component" value="Unassembled WGS sequence"/>
</dbReference>
<dbReference type="EMBL" id="VDEP01000174">
    <property type="protein sequence ID" value="KAA1125943.1"/>
    <property type="molecule type" value="Genomic_DNA"/>
</dbReference>
<protein>
    <submittedName>
        <fullName evidence="1">Uncharacterized protein</fullName>
    </submittedName>
</protein>
<comment type="caution">
    <text evidence="1">The sequence shown here is derived from an EMBL/GenBank/DDBJ whole genome shotgun (WGS) entry which is preliminary data.</text>
</comment>
<evidence type="ECO:0000313" key="2">
    <source>
        <dbReference type="Proteomes" id="UP000325313"/>
    </source>
</evidence>
<gene>
    <name evidence="1" type="ORF">PGTUg99_023542</name>
</gene>
<reference evidence="1 2" key="1">
    <citation type="submission" date="2019-05" db="EMBL/GenBank/DDBJ databases">
        <title>Emergence of the Ug99 lineage of the wheat stem rust pathogen through somatic hybridization.</title>
        <authorList>
            <person name="Li F."/>
            <person name="Upadhyaya N.M."/>
            <person name="Sperschneider J."/>
            <person name="Matny O."/>
            <person name="Nguyen-Phuc H."/>
            <person name="Mago R."/>
            <person name="Raley C."/>
            <person name="Miller M.E."/>
            <person name="Silverstein K.A.T."/>
            <person name="Henningsen E."/>
            <person name="Hirsch C.D."/>
            <person name="Visser B."/>
            <person name="Pretorius Z.A."/>
            <person name="Steffenson B.J."/>
            <person name="Schwessinger B."/>
            <person name="Dodds P.N."/>
            <person name="Figueroa M."/>
        </authorList>
    </citation>
    <scope>NUCLEOTIDE SEQUENCE [LARGE SCALE GENOMIC DNA]</scope>
    <source>
        <strain evidence="1 2">Ug99</strain>
    </source>
</reference>
<sequence>MKASIYTSGKWHIGSGPTSLMLARVYRDDFALSLGGAQKYSGKIIKMDDDSILSFQLADVEPLGEFAQVGRRFEGVMIDGVGSIVDWRVKEVEEGANSRTWFLTIDHDVNNNTADKVTVTYILAENSIIMPSRIQFNRGEKFWVEGTLESLGNNPDSMVVQATQAILFQAA</sequence>